<name>A0A897NKG7_9EURY</name>
<keyword evidence="1" id="KW-0143">Chaperone</keyword>
<dbReference type="InterPro" id="IPR020945">
    <property type="entry name" value="DMSO/NO3_reduct_chaperone"/>
</dbReference>
<dbReference type="Gene3D" id="1.10.3480.10">
    <property type="entry name" value="TorD-like"/>
    <property type="match status" value="1"/>
</dbReference>
<dbReference type="InterPro" id="IPR050289">
    <property type="entry name" value="TorD/DmsD_chaperones"/>
</dbReference>
<evidence type="ECO:0000313" key="3">
    <source>
        <dbReference type="Proteomes" id="UP000663305"/>
    </source>
</evidence>
<dbReference type="PANTHER" id="PTHR34227">
    <property type="entry name" value="CHAPERONE PROTEIN YCDY"/>
    <property type="match status" value="1"/>
</dbReference>
<dbReference type="Proteomes" id="UP000663305">
    <property type="component" value="Chromosome"/>
</dbReference>
<dbReference type="Pfam" id="PF02613">
    <property type="entry name" value="Nitrate_red_del"/>
    <property type="match status" value="1"/>
</dbReference>
<accession>A0A897NKG7</accession>
<dbReference type="EMBL" id="CP064789">
    <property type="protein sequence ID" value="QSG13247.1"/>
    <property type="molecule type" value="Genomic_DNA"/>
</dbReference>
<reference evidence="2" key="1">
    <citation type="submission" date="2020-11" db="EMBL/GenBank/DDBJ databases">
        <title>Carbohydrate-dependent, anaerobic sulfur respiration: A novel catabolism in halophilic archaea.</title>
        <authorList>
            <person name="Sorokin D.Y."/>
            <person name="Messina E."/>
            <person name="Smedile F."/>
            <person name="La Cono V."/>
            <person name="Hallsworth J.E."/>
            <person name="Yakimov M.M."/>
        </authorList>
    </citation>
    <scope>NUCLEOTIDE SEQUENCE</scope>
    <source>
        <strain evidence="2">HSR-Bgl</strain>
    </source>
</reference>
<organism evidence="2 3">
    <name type="scientific">Halapricum desulfuricans</name>
    <dbReference type="NCBI Taxonomy" id="2841257"/>
    <lineage>
        <taxon>Archaea</taxon>
        <taxon>Methanobacteriati</taxon>
        <taxon>Methanobacteriota</taxon>
        <taxon>Stenosarchaea group</taxon>
        <taxon>Halobacteria</taxon>
        <taxon>Halobacteriales</taxon>
        <taxon>Haloarculaceae</taxon>
        <taxon>Halapricum</taxon>
    </lineage>
</organism>
<dbReference type="PANTHER" id="PTHR34227:SF1">
    <property type="entry name" value="DIMETHYL SULFOXIDE REDUCTASE CHAPERONE-RELATED"/>
    <property type="match status" value="1"/>
</dbReference>
<evidence type="ECO:0000313" key="2">
    <source>
        <dbReference type="EMBL" id="QSG13247.1"/>
    </source>
</evidence>
<protein>
    <submittedName>
        <fullName evidence="2">Putative component of anaerobic dehydrogenase</fullName>
    </submittedName>
</protein>
<evidence type="ECO:0000256" key="1">
    <source>
        <dbReference type="ARBA" id="ARBA00023186"/>
    </source>
</evidence>
<dbReference type="AlphaFoldDB" id="A0A897NKG7"/>
<dbReference type="SUPFAM" id="SSF89155">
    <property type="entry name" value="TorD-like"/>
    <property type="match status" value="1"/>
</dbReference>
<sequence length="229" mass="25926">MSDVATRSDTTDGTYDRDAAARSALYALLARAFDNPDRELHAAATNGDLTGEVDAYLERSSISIERPDLETGRDYEELCGVYNRLFTLGHAEYTDRTDGSLDSEGPPAPLYESKYRDADWNTINVDLARAYEHYGLSVSGDERDHHDNLRLELEFAAYLARREAAGEADAARARRDFLDRHLVPFATALERRLEDLDAGFYAALARLLERVVTSDRRDLRERYGDRDHD</sequence>
<proteinExistence type="predicted"/>
<dbReference type="InterPro" id="IPR036411">
    <property type="entry name" value="TorD-like_sf"/>
</dbReference>
<gene>
    <name evidence="2" type="primary">torD5</name>
    <name evidence="2" type="ORF">HSBGL_2853</name>
</gene>